<dbReference type="Pfam" id="PF08002">
    <property type="entry name" value="DUF1697"/>
    <property type="match status" value="1"/>
</dbReference>
<organism evidence="1 2">
    <name type="scientific">Shewanella dokdonensis</name>
    <dbReference type="NCBI Taxonomy" id="712036"/>
    <lineage>
        <taxon>Bacteria</taxon>
        <taxon>Pseudomonadati</taxon>
        <taxon>Pseudomonadota</taxon>
        <taxon>Gammaproteobacteria</taxon>
        <taxon>Alteromonadales</taxon>
        <taxon>Shewanellaceae</taxon>
        <taxon>Shewanella</taxon>
    </lineage>
</organism>
<dbReference type="PANTHER" id="PTHR36439:SF1">
    <property type="entry name" value="DUF1697 DOMAIN-CONTAINING PROTEIN"/>
    <property type="match status" value="1"/>
</dbReference>
<keyword evidence="2" id="KW-1185">Reference proteome</keyword>
<dbReference type="PANTHER" id="PTHR36439">
    <property type="entry name" value="BLL4334 PROTEIN"/>
    <property type="match status" value="1"/>
</dbReference>
<reference evidence="1 2" key="1">
    <citation type="journal article" date="2012" name="Int. J. Syst. Evol. Microbiol.">
        <title>Shewanella dokdonensis sp. nov., isolated from seawater.</title>
        <authorList>
            <person name="Sung H.R."/>
            <person name="Yoon J.H."/>
            <person name="Ghim S.Y."/>
        </authorList>
    </citation>
    <scope>NUCLEOTIDE SEQUENCE [LARGE SCALE GENOMIC DNA]</scope>
    <source>
        <strain evidence="1 2">DSM 23626</strain>
    </source>
</reference>
<dbReference type="RefSeq" id="WP_213681828.1">
    <property type="nucleotide sequence ID" value="NZ_CP074572.1"/>
</dbReference>
<proteinExistence type="predicted"/>
<dbReference type="InterPro" id="IPR012545">
    <property type="entry name" value="DUF1697"/>
</dbReference>
<evidence type="ECO:0000313" key="1">
    <source>
        <dbReference type="EMBL" id="QVK23187.1"/>
    </source>
</evidence>
<dbReference type="Gene3D" id="3.30.70.1280">
    <property type="entry name" value="SP0830-like domains"/>
    <property type="match status" value="1"/>
</dbReference>
<dbReference type="Proteomes" id="UP000676428">
    <property type="component" value="Chromosome"/>
</dbReference>
<dbReference type="SUPFAM" id="SSF160379">
    <property type="entry name" value="SP0830-like"/>
    <property type="match status" value="1"/>
</dbReference>
<sequence length="175" mass="18900">MATYILLFRAINVGGNNLLPMKPLTLLLQQCGYTDVSSYIQSGNVVLNGDIPPAANITTAIASQFGFTPAMLVLTQQEFEQAVTANPYHAADGKTAHIYFANTPLNPDLQKLSALTAASERFTIKDKVFYLYAPEGIGRSKLVAGLEKCLGVAVTGRNLNTINKLREMVRGNGHV</sequence>
<name>A0ABX8DH02_9GAMM</name>
<gene>
    <name evidence="1" type="ORF">KHX94_19310</name>
</gene>
<dbReference type="EMBL" id="CP074572">
    <property type="protein sequence ID" value="QVK23187.1"/>
    <property type="molecule type" value="Genomic_DNA"/>
</dbReference>
<accession>A0ABX8DH02</accession>
<evidence type="ECO:0000313" key="2">
    <source>
        <dbReference type="Proteomes" id="UP000676428"/>
    </source>
</evidence>
<dbReference type="PIRSF" id="PIRSF008502">
    <property type="entry name" value="UCP008502"/>
    <property type="match status" value="1"/>
</dbReference>
<protein>
    <submittedName>
        <fullName evidence="1">DUF1697 domain-containing protein</fullName>
    </submittedName>
</protein>